<comment type="similarity">
    <text evidence="1 6">Belongs to the copper transporter (Ctr) (TC 1.A.56) family. SLC31A subfamily.</text>
</comment>
<sequence length="142" mass="16082">MMDHQMTNSTAMSAKRYTHMTFFWGKNSEILFKQWPGTKTGMYVLALIILFLVTALMEWLTHCPFIKPRSNSVVARFVRTFLHTIHIGLAYLVMLALMSFNVGVLIVVVAGHAVGFLLFGSRIFKRTQDPTAETDLSPPLKC</sequence>
<keyword evidence="6" id="KW-0813">Transport</keyword>
<dbReference type="PANTHER" id="PTHR12483">
    <property type="entry name" value="SOLUTE CARRIER FAMILY 31 COPPER TRANSPORTERS"/>
    <property type="match status" value="1"/>
</dbReference>
<evidence type="ECO:0000313" key="8">
    <source>
        <dbReference type="Proteomes" id="UP000607653"/>
    </source>
</evidence>
<dbReference type="InterPro" id="IPR007274">
    <property type="entry name" value="Cop_transporter"/>
</dbReference>
<reference evidence="7 8" key="1">
    <citation type="journal article" date="2020" name="Mol. Biol. Evol.">
        <title>Distinct Expression and Methylation Patterns for Genes with Different Fates following a Single Whole-Genome Duplication in Flowering Plants.</title>
        <authorList>
            <person name="Shi T."/>
            <person name="Rahmani R.S."/>
            <person name="Gugger P.F."/>
            <person name="Wang M."/>
            <person name="Li H."/>
            <person name="Zhang Y."/>
            <person name="Li Z."/>
            <person name="Wang Q."/>
            <person name="Van de Peer Y."/>
            <person name="Marchal K."/>
            <person name="Chen J."/>
        </authorList>
    </citation>
    <scope>NUCLEOTIDE SEQUENCE [LARGE SCALE GENOMIC DNA]</scope>
    <source>
        <tissue evidence="7">Leaf</tissue>
    </source>
</reference>
<feature type="transmembrane region" description="Helical" evidence="6">
    <location>
        <begin position="100"/>
        <end position="119"/>
    </location>
</feature>
<keyword evidence="8" id="KW-1185">Reference proteome</keyword>
<feature type="transmembrane region" description="Helical" evidence="6">
    <location>
        <begin position="73"/>
        <end position="94"/>
    </location>
</feature>
<feature type="transmembrane region" description="Helical" evidence="6">
    <location>
        <begin position="41"/>
        <end position="61"/>
    </location>
</feature>
<accession>A0A822Y5H1</accession>
<keyword evidence="3 6" id="KW-0187">Copper transport</keyword>
<comment type="caution">
    <text evidence="7">The sequence shown here is derived from an EMBL/GenBank/DDBJ whole genome shotgun (WGS) entry which is preliminary data.</text>
</comment>
<evidence type="ECO:0000256" key="2">
    <source>
        <dbReference type="ARBA" id="ARBA00022692"/>
    </source>
</evidence>
<name>A0A822Y5H1_NELNU</name>
<evidence type="ECO:0000256" key="1">
    <source>
        <dbReference type="ARBA" id="ARBA00006921"/>
    </source>
</evidence>
<dbReference type="EMBL" id="DUZY01000002">
    <property type="protein sequence ID" value="DAD26579.1"/>
    <property type="molecule type" value="Genomic_DNA"/>
</dbReference>
<evidence type="ECO:0000256" key="5">
    <source>
        <dbReference type="ARBA" id="ARBA00023136"/>
    </source>
</evidence>
<dbReference type="GO" id="GO:0005375">
    <property type="term" value="F:copper ion transmembrane transporter activity"/>
    <property type="evidence" value="ECO:0007669"/>
    <property type="project" value="UniProtKB-UniRule"/>
</dbReference>
<comment type="subcellular location">
    <subcellularLocation>
        <location evidence="6">Membrane</location>
        <topology evidence="6">Multi-pass membrane protein</topology>
    </subcellularLocation>
</comment>
<protein>
    <recommendedName>
        <fullName evidence="6">Copper transport protein</fullName>
    </recommendedName>
</protein>
<gene>
    <name evidence="7" type="ORF">HUJ06_028047</name>
</gene>
<keyword evidence="4 6" id="KW-1133">Transmembrane helix</keyword>
<keyword evidence="5 6" id="KW-0472">Membrane</keyword>
<keyword evidence="6" id="KW-0186">Copper</keyword>
<keyword evidence="2 6" id="KW-0812">Transmembrane</keyword>
<keyword evidence="6" id="KW-0406">Ion transport</keyword>
<evidence type="ECO:0000313" key="7">
    <source>
        <dbReference type="EMBL" id="DAD26579.1"/>
    </source>
</evidence>
<dbReference type="GO" id="GO:0016020">
    <property type="term" value="C:membrane"/>
    <property type="evidence" value="ECO:0007669"/>
    <property type="project" value="UniProtKB-SubCell"/>
</dbReference>
<dbReference type="PANTHER" id="PTHR12483:SF117">
    <property type="entry name" value="COPPER TRANSPORTER 3"/>
    <property type="match status" value="1"/>
</dbReference>
<evidence type="ECO:0000256" key="3">
    <source>
        <dbReference type="ARBA" id="ARBA00022796"/>
    </source>
</evidence>
<evidence type="ECO:0000256" key="4">
    <source>
        <dbReference type="ARBA" id="ARBA00022989"/>
    </source>
</evidence>
<dbReference type="AlphaFoldDB" id="A0A822Y5H1"/>
<organism evidence="7 8">
    <name type="scientific">Nelumbo nucifera</name>
    <name type="common">Sacred lotus</name>
    <dbReference type="NCBI Taxonomy" id="4432"/>
    <lineage>
        <taxon>Eukaryota</taxon>
        <taxon>Viridiplantae</taxon>
        <taxon>Streptophyta</taxon>
        <taxon>Embryophyta</taxon>
        <taxon>Tracheophyta</taxon>
        <taxon>Spermatophyta</taxon>
        <taxon>Magnoliopsida</taxon>
        <taxon>Proteales</taxon>
        <taxon>Nelumbonaceae</taxon>
        <taxon>Nelumbo</taxon>
    </lineage>
</organism>
<evidence type="ECO:0000256" key="6">
    <source>
        <dbReference type="RuleBase" id="RU367022"/>
    </source>
</evidence>
<proteinExistence type="inferred from homology"/>
<dbReference type="Pfam" id="PF04145">
    <property type="entry name" value="Ctr"/>
    <property type="match status" value="2"/>
</dbReference>
<dbReference type="Proteomes" id="UP000607653">
    <property type="component" value="Unassembled WGS sequence"/>
</dbReference>